<accession>C0XGQ8</accession>
<dbReference type="HOGENOM" id="CLU_2898573_0_0_9"/>
<evidence type="ECO:0000313" key="2">
    <source>
        <dbReference type="Proteomes" id="UP000003752"/>
    </source>
</evidence>
<comment type="caution">
    <text evidence="1">The sequence shown here is derived from an EMBL/GenBank/DDBJ whole genome shotgun (WGS) entry which is preliminary data.</text>
</comment>
<dbReference type="Proteomes" id="UP000003752">
    <property type="component" value="Unassembled WGS sequence"/>
</dbReference>
<keyword evidence="2" id="KW-1185">Reference proteome</keyword>
<name>C0XGQ8_LENH9</name>
<sequence length="70" mass="8246">MSFRAVGINSHKEYAMAQYKAELMKKLELIYPSFQQNINLNGRITKQARSKIYPEPIRIVKGTKYRIEKL</sequence>
<reference evidence="1 2" key="1">
    <citation type="submission" date="2009-01" db="EMBL/GenBank/DDBJ databases">
        <authorList>
            <person name="Qin X."/>
            <person name="Bachman B."/>
            <person name="Battles P."/>
            <person name="Bell A."/>
            <person name="Bess C."/>
            <person name="Bickham C."/>
            <person name="Chaboub L."/>
            <person name="Chen D."/>
            <person name="Coyle M."/>
            <person name="Deiros D.R."/>
            <person name="Dinh H."/>
            <person name="Forbes L."/>
            <person name="Fowler G."/>
            <person name="Francisco L."/>
            <person name="Fu Q."/>
            <person name="Gubbala S."/>
            <person name="Hale W."/>
            <person name="Han Y."/>
            <person name="Hemphill L."/>
            <person name="Highlander S.K."/>
            <person name="Hirani K."/>
            <person name="Hogues M."/>
            <person name="Jackson L."/>
            <person name="Jakkamsetti A."/>
            <person name="Javaid M."/>
            <person name="Jiang H."/>
            <person name="Korchina V."/>
            <person name="Kovar C."/>
            <person name="Lara F."/>
            <person name="Lee S."/>
            <person name="Mata R."/>
            <person name="Mathew T."/>
            <person name="Moen C."/>
            <person name="Morales K."/>
            <person name="Munidasa M."/>
            <person name="Nazareth L."/>
            <person name="Ngo R."/>
            <person name="Nguyen L."/>
            <person name="Okwuonu G."/>
            <person name="Ongeri F."/>
            <person name="Patil S."/>
            <person name="Petrosino J."/>
            <person name="Pham C."/>
            <person name="Pham P."/>
            <person name="Pu L.-L."/>
            <person name="Puazo M."/>
            <person name="Raj R."/>
            <person name="Reid J."/>
            <person name="Rouhana J."/>
            <person name="Saada N."/>
            <person name="Shang Y."/>
            <person name="Simmons D."/>
            <person name="Thornton R."/>
            <person name="Warren J."/>
            <person name="Weissenberger G."/>
            <person name="Zhang J."/>
            <person name="Zhang L."/>
            <person name="Zhou C."/>
            <person name="Zhu D."/>
            <person name="Muzny D."/>
            <person name="Worley K."/>
            <person name="Gibbs R."/>
        </authorList>
    </citation>
    <scope>NUCLEOTIDE SEQUENCE [LARGE SCALE GENOMIC DNA]</scope>
    <source>
        <strain evidence="2">ATCC 8290 / DSM 20176 / CCUG 30140 / JCM 1155 / KCTC 3500 / NBRC 15886 / NCIMB 8040 / NRRL B-1843 / 9</strain>
    </source>
</reference>
<dbReference type="EMBL" id="ACGP01000088">
    <property type="protein sequence ID" value="EEI25470.1"/>
    <property type="molecule type" value="Genomic_DNA"/>
</dbReference>
<dbReference type="RefSeq" id="WP_003635297.1">
    <property type="nucleotide sequence ID" value="NZ_AZDF01000009.1"/>
</dbReference>
<organism evidence="1 2">
    <name type="scientific">Lentilactobacillus hilgardii (strain ATCC 8290 / DSM 20176 / CCUG 30140 / JCM 1155 / KCTC 3500 / NBRC 15886 / NCIMB 8040 / NRRL B-1843 / 9)</name>
    <dbReference type="NCBI Taxonomy" id="1423757"/>
    <lineage>
        <taxon>Bacteria</taxon>
        <taxon>Bacillati</taxon>
        <taxon>Bacillota</taxon>
        <taxon>Bacilli</taxon>
        <taxon>Lactobacillales</taxon>
        <taxon>Lactobacillaceae</taxon>
        <taxon>Lentilactobacillus</taxon>
    </lineage>
</organism>
<proteinExistence type="predicted"/>
<dbReference type="AlphaFoldDB" id="C0XGQ8"/>
<protein>
    <submittedName>
        <fullName evidence="1">Uncharacterized protein</fullName>
    </submittedName>
</protein>
<evidence type="ECO:0000313" key="1">
    <source>
        <dbReference type="EMBL" id="EEI25470.1"/>
    </source>
</evidence>
<gene>
    <name evidence="1" type="ORF">HMPREF0519_0419</name>
</gene>